<evidence type="ECO:0000313" key="11">
    <source>
        <dbReference type="Proteomes" id="UP000472276"/>
    </source>
</evidence>
<keyword evidence="8" id="KW-0999">Mitochondrion inner membrane</keyword>
<dbReference type="Proteomes" id="UP000472276">
    <property type="component" value="Unassembled WGS sequence"/>
</dbReference>
<evidence type="ECO:0000256" key="8">
    <source>
        <dbReference type="RuleBase" id="RU367056"/>
    </source>
</evidence>
<gene>
    <name evidence="10" type="primary">LOC116335538</name>
</gene>
<feature type="domain" description="Cytochrome c oxidase assembly factor 3 mitochondrial coiled-coil" evidence="9">
    <location>
        <begin position="30"/>
        <end position="88"/>
    </location>
</feature>
<evidence type="ECO:0000256" key="3">
    <source>
        <dbReference type="ARBA" id="ARBA00007035"/>
    </source>
</evidence>
<comment type="similarity">
    <text evidence="3 8">Belongs to the COA3 family.</text>
</comment>
<dbReference type="PANTHER" id="PTHR15642:SF3">
    <property type="entry name" value="CYTOCHROME C OXIDASE ASSEMBLY FACTOR 3 HOMOLOG, MITOCHONDRIAL"/>
    <property type="match status" value="1"/>
</dbReference>
<dbReference type="Pfam" id="PF09813">
    <property type="entry name" value="Coa3_cc"/>
    <property type="match status" value="1"/>
</dbReference>
<evidence type="ECO:0000256" key="4">
    <source>
        <dbReference type="ARBA" id="ARBA00022692"/>
    </source>
</evidence>
<keyword evidence="5 8" id="KW-1133">Transmembrane helix</keyword>
<comment type="subunit">
    <text evidence="8">Component of 250-400 kDa complexes called cytochrome oxidase assembly intermediates or COA complexes.</text>
</comment>
<proteinExistence type="inferred from homology"/>
<evidence type="ECO:0000256" key="5">
    <source>
        <dbReference type="ARBA" id="ARBA00022989"/>
    </source>
</evidence>
<evidence type="ECO:0000256" key="1">
    <source>
        <dbReference type="ARBA" id="ARBA00003429"/>
    </source>
</evidence>
<comment type="subcellular location">
    <subcellularLocation>
        <location evidence="2">Mitochondrion membrane</location>
        <topology evidence="2">Single-pass membrane protein</topology>
    </subcellularLocation>
</comment>
<protein>
    <recommendedName>
        <fullName evidence="8">Cytochrome c oxidase assembly factor 3</fullName>
    </recommendedName>
</protein>
<evidence type="ECO:0000259" key="9">
    <source>
        <dbReference type="Pfam" id="PF09813"/>
    </source>
</evidence>
<feature type="transmembrane region" description="Helical" evidence="8">
    <location>
        <begin position="42"/>
        <end position="61"/>
    </location>
</feature>
<keyword evidence="7 8" id="KW-0472">Membrane</keyword>
<reference evidence="10" key="2">
    <citation type="submission" date="2025-09" db="UniProtKB">
        <authorList>
            <consortium name="Ensembl"/>
        </authorList>
    </citation>
    <scope>IDENTIFICATION</scope>
</reference>
<evidence type="ECO:0000256" key="7">
    <source>
        <dbReference type="ARBA" id="ARBA00023136"/>
    </source>
</evidence>
<comment type="function">
    <text evidence="8">Required for assembly of cytochrome c oxidase (complex IV).</text>
</comment>
<dbReference type="InterPro" id="IPR018628">
    <property type="entry name" value="Coa3_CC"/>
</dbReference>
<evidence type="ECO:0000256" key="6">
    <source>
        <dbReference type="ARBA" id="ARBA00023128"/>
    </source>
</evidence>
<dbReference type="GO" id="GO:0005743">
    <property type="term" value="C:mitochondrial inner membrane"/>
    <property type="evidence" value="ECO:0007669"/>
    <property type="project" value="UniProtKB-UniRule"/>
</dbReference>
<dbReference type="Ensembl" id="ENSOABT00000022081.2">
    <property type="protein sequence ID" value="ENSOABP00000021449.2"/>
    <property type="gene ID" value="ENSOABG00000010365.2"/>
</dbReference>
<keyword evidence="6 8" id="KW-0496">Mitochondrion</keyword>
<dbReference type="InterPro" id="IPR041752">
    <property type="entry name" value="Coa3"/>
</dbReference>
<evidence type="ECO:0000256" key="2">
    <source>
        <dbReference type="ARBA" id="ARBA00004304"/>
    </source>
</evidence>
<accession>A0A668T302</accession>
<name>A0A668T302_OREAU</name>
<sequence>MSKEGAEGAAKPRLTAAEEQLLRHRKNLDFWKKNAARIRTRNLLTGLSIGAFVVGILMNASEGNFGFPVSYTILSVKQERIVEELDEEARIHIIRGPRTGANS</sequence>
<reference evidence="10" key="1">
    <citation type="submission" date="2025-08" db="UniProtKB">
        <authorList>
            <consortium name="Ensembl"/>
        </authorList>
    </citation>
    <scope>IDENTIFICATION</scope>
</reference>
<keyword evidence="4 8" id="KW-0812">Transmembrane</keyword>
<comment type="function">
    <text evidence="1">Core component of the MITRAC (mitochondrial translation regulation assembly intermediate of cytochrome c oxidase complex) complex, that regulates cytochrome c oxidase assembly. MITRAC complexes regulate both translation of mitochondrial encoded components and assembly of nuclear-encoded components imported in mitochondrion. Required for efficient translation of MT-CO1 and mitochondrial respiratory chain complex IV assembly.</text>
</comment>
<keyword evidence="11" id="KW-1185">Reference proteome</keyword>
<dbReference type="OMA" id="YWKKNAL"/>
<evidence type="ECO:0000313" key="10">
    <source>
        <dbReference type="Ensembl" id="ENSOABP00000021449.2"/>
    </source>
</evidence>
<dbReference type="PANTHER" id="PTHR15642">
    <property type="entry name" value="CYTOCHROME C OXIDASE ASSEMBLY FACTOR 3, MITOCHONDRIAL"/>
    <property type="match status" value="1"/>
</dbReference>
<dbReference type="GO" id="GO:0033617">
    <property type="term" value="P:mitochondrial respiratory chain complex IV assembly"/>
    <property type="evidence" value="ECO:0007669"/>
    <property type="project" value="UniProtKB-UniRule"/>
</dbReference>
<organism evidence="10 11">
    <name type="scientific">Oreochromis aureus</name>
    <name type="common">Israeli tilapia</name>
    <name type="synonym">Chromis aureus</name>
    <dbReference type="NCBI Taxonomy" id="47969"/>
    <lineage>
        <taxon>Eukaryota</taxon>
        <taxon>Metazoa</taxon>
        <taxon>Chordata</taxon>
        <taxon>Craniata</taxon>
        <taxon>Vertebrata</taxon>
        <taxon>Euteleostomi</taxon>
        <taxon>Actinopterygii</taxon>
        <taxon>Neopterygii</taxon>
        <taxon>Teleostei</taxon>
        <taxon>Neoteleostei</taxon>
        <taxon>Acanthomorphata</taxon>
        <taxon>Ovalentaria</taxon>
        <taxon>Cichlomorphae</taxon>
        <taxon>Cichliformes</taxon>
        <taxon>Cichlidae</taxon>
        <taxon>African cichlids</taxon>
        <taxon>Pseudocrenilabrinae</taxon>
        <taxon>Oreochromini</taxon>
        <taxon>Oreochromis</taxon>
    </lineage>
</organism>
<dbReference type="AlphaFoldDB" id="A0A668T302"/>